<evidence type="ECO:0000259" key="7">
    <source>
        <dbReference type="PROSITE" id="PS51832"/>
    </source>
</evidence>
<dbReference type="GO" id="GO:0007165">
    <property type="term" value="P:signal transduction"/>
    <property type="evidence" value="ECO:0007669"/>
    <property type="project" value="InterPro"/>
</dbReference>
<evidence type="ECO:0000259" key="6">
    <source>
        <dbReference type="PROSITE" id="PS51831"/>
    </source>
</evidence>
<dbReference type="PROSITE" id="PS51831">
    <property type="entry name" value="HD"/>
    <property type="match status" value="1"/>
</dbReference>
<proteinExistence type="predicted"/>
<evidence type="ECO:0000256" key="3">
    <source>
        <dbReference type="ARBA" id="ARBA00023136"/>
    </source>
</evidence>
<feature type="domain" description="HD-GYP" evidence="7">
    <location>
        <begin position="300"/>
        <end position="492"/>
    </location>
</feature>
<feature type="domain" description="HAMP" evidence="5">
    <location>
        <begin position="247"/>
        <end position="298"/>
    </location>
</feature>
<dbReference type="InterPro" id="IPR006674">
    <property type="entry name" value="HD_domain"/>
</dbReference>
<feature type="transmembrane region" description="Helical" evidence="4">
    <location>
        <begin position="191"/>
        <end position="211"/>
    </location>
</feature>
<evidence type="ECO:0000259" key="5">
    <source>
        <dbReference type="PROSITE" id="PS50885"/>
    </source>
</evidence>
<sequence>MFKTFQRTLLLNYVLGSGIAVFGVGGLFIFQTLELSPSEMMILFSIMVVSGSIMAALELSMYRRHVAPVRAACLNEVPSRAMLQQAFDQTSRFPVLTVKRIMGPHLFGLSIPAMTLSVVAIQRGWVDLPYRMIGLAALGAVLIAILHALIELFLTYRSVEPMLLHLQKQNEQLNEQPLHTTYHSLSVRTKLLFSMLVIGTFPIMLFMLASGVQLSNIDQVDAYWVWAALILVVIVCVATFSSVLLYDSIKRPLGALTEGVTAIDAGTLQPIANPYSDEFGRLVTGFNHMVENVTRREAENEQLLNSLFVLFAATLDARDSYTAGHSERVAAYSVELAKALGLPSHQIELLRKSALLHDIGKIGVRDDVLLKEDRLTDEEFAQIQQHPTIGIHILNQITLPDSLQPILAGVRSHHERIDGRGYPDGLAGEMIPLFGRIMAIADAYDAMTSDRPYRQGMPPDKALSILESGRGTQWDAAFVDMFVQLRREAISA</sequence>
<feature type="transmembrane region" description="Helical" evidence="4">
    <location>
        <begin position="132"/>
        <end position="154"/>
    </location>
</feature>
<feature type="transmembrane region" description="Helical" evidence="4">
    <location>
        <begin position="106"/>
        <end position="126"/>
    </location>
</feature>
<keyword evidence="2" id="KW-1003">Cell membrane</keyword>
<dbReference type="PROSITE" id="PS51832">
    <property type="entry name" value="HD_GYP"/>
    <property type="match status" value="1"/>
</dbReference>
<dbReference type="GO" id="GO:0005886">
    <property type="term" value="C:plasma membrane"/>
    <property type="evidence" value="ECO:0007669"/>
    <property type="project" value="UniProtKB-SubCell"/>
</dbReference>
<evidence type="ECO:0000313" key="9">
    <source>
        <dbReference type="Proteomes" id="UP000254060"/>
    </source>
</evidence>
<dbReference type="Gene3D" id="1.10.3210.10">
    <property type="entry name" value="Hypothetical protein af1432"/>
    <property type="match status" value="1"/>
</dbReference>
<reference evidence="8 9" key="1">
    <citation type="submission" date="2018-06" db="EMBL/GenBank/DDBJ databases">
        <authorList>
            <consortium name="Pathogen Informatics"/>
            <person name="Doyle S."/>
        </authorList>
    </citation>
    <scope>NUCLEOTIDE SEQUENCE [LARGE SCALE GENOMIC DNA]</scope>
    <source>
        <strain evidence="8 9">NCTC13163</strain>
    </source>
</reference>
<keyword evidence="3 4" id="KW-0472">Membrane</keyword>
<protein>
    <submittedName>
        <fullName evidence="8">Cyclic di-GMP phosphodiesterase response regulator RpfG</fullName>
        <ecNumber evidence="8">3.1.4.52</ecNumber>
    </submittedName>
</protein>
<dbReference type="Pfam" id="PF00672">
    <property type="entry name" value="HAMP"/>
    <property type="match status" value="1"/>
</dbReference>
<accession>A0A377FXI3</accession>
<dbReference type="InterPro" id="IPR003660">
    <property type="entry name" value="HAMP_dom"/>
</dbReference>
<dbReference type="InterPro" id="IPR003607">
    <property type="entry name" value="HD/PDEase_dom"/>
</dbReference>
<evidence type="ECO:0000256" key="4">
    <source>
        <dbReference type="SAM" id="Phobius"/>
    </source>
</evidence>
<dbReference type="InterPro" id="IPR037522">
    <property type="entry name" value="HD_GYP_dom"/>
</dbReference>
<keyword evidence="4" id="KW-0812">Transmembrane</keyword>
<dbReference type="SUPFAM" id="SSF109604">
    <property type="entry name" value="HD-domain/PDEase-like"/>
    <property type="match status" value="1"/>
</dbReference>
<dbReference type="Pfam" id="PF13487">
    <property type="entry name" value="HD_5"/>
    <property type="match status" value="1"/>
</dbReference>
<keyword evidence="4" id="KW-1133">Transmembrane helix</keyword>
<feature type="transmembrane region" description="Helical" evidence="4">
    <location>
        <begin position="42"/>
        <end position="62"/>
    </location>
</feature>
<dbReference type="RefSeq" id="WP_029333913.1">
    <property type="nucleotide sequence ID" value="NZ_UGGP01000001.1"/>
</dbReference>
<dbReference type="Gene3D" id="6.10.340.10">
    <property type="match status" value="1"/>
</dbReference>
<evidence type="ECO:0000256" key="1">
    <source>
        <dbReference type="ARBA" id="ARBA00004236"/>
    </source>
</evidence>
<dbReference type="Proteomes" id="UP000254060">
    <property type="component" value="Unassembled WGS sequence"/>
</dbReference>
<name>A0A377FXI3_9BACL</name>
<dbReference type="NCBIfam" id="TIGR00277">
    <property type="entry name" value="HDIG"/>
    <property type="match status" value="1"/>
</dbReference>
<feature type="transmembrane region" description="Helical" evidence="4">
    <location>
        <begin position="223"/>
        <end position="246"/>
    </location>
</feature>
<feature type="domain" description="HD" evidence="6">
    <location>
        <begin position="322"/>
        <end position="447"/>
    </location>
</feature>
<dbReference type="OrthoDB" id="9759601at2"/>
<dbReference type="EMBL" id="UGGP01000001">
    <property type="protein sequence ID" value="STO09529.1"/>
    <property type="molecule type" value="Genomic_DNA"/>
</dbReference>
<dbReference type="GO" id="GO:0071111">
    <property type="term" value="F:cyclic-guanylate-specific phosphodiesterase activity"/>
    <property type="evidence" value="ECO:0007669"/>
    <property type="project" value="UniProtKB-EC"/>
</dbReference>
<dbReference type="PROSITE" id="PS50885">
    <property type="entry name" value="HAMP"/>
    <property type="match status" value="1"/>
</dbReference>
<dbReference type="PANTHER" id="PTHR43155">
    <property type="entry name" value="CYCLIC DI-GMP PHOSPHODIESTERASE PA4108-RELATED"/>
    <property type="match status" value="1"/>
</dbReference>
<dbReference type="AlphaFoldDB" id="A0A377FXI3"/>
<evidence type="ECO:0000256" key="2">
    <source>
        <dbReference type="ARBA" id="ARBA00022475"/>
    </source>
</evidence>
<organism evidence="8 9">
    <name type="scientific">Exiguobacterium aurantiacum</name>
    <dbReference type="NCBI Taxonomy" id="33987"/>
    <lineage>
        <taxon>Bacteria</taxon>
        <taxon>Bacillati</taxon>
        <taxon>Bacillota</taxon>
        <taxon>Bacilli</taxon>
        <taxon>Bacillales</taxon>
        <taxon>Bacillales Family XII. Incertae Sedis</taxon>
        <taxon>Exiguobacterium</taxon>
    </lineage>
</organism>
<evidence type="ECO:0000313" key="8">
    <source>
        <dbReference type="EMBL" id="STO09529.1"/>
    </source>
</evidence>
<comment type="subcellular location">
    <subcellularLocation>
        <location evidence="1">Cell membrane</location>
    </subcellularLocation>
</comment>
<dbReference type="EC" id="3.1.4.52" evidence="8"/>
<keyword evidence="8" id="KW-0378">Hydrolase</keyword>
<dbReference type="CDD" id="cd06225">
    <property type="entry name" value="HAMP"/>
    <property type="match status" value="1"/>
</dbReference>
<gene>
    <name evidence="8" type="primary">rpfG_3</name>
    <name evidence="8" type="ORF">NCTC13163_02967</name>
</gene>
<dbReference type="SMART" id="SM00304">
    <property type="entry name" value="HAMP"/>
    <property type="match status" value="1"/>
</dbReference>
<dbReference type="PANTHER" id="PTHR43155:SF2">
    <property type="entry name" value="CYCLIC DI-GMP PHOSPHODIESTERASE PA4108"/>
    <property type="match status" value="1"/>
</dbReference>
<dbReference type="CDD" id="cd00077">
    <property type="entry name" value="HDc"/>
    <property type="match status" value="1"/>
</dbReference>
<dbReference type="InterPro" id="IPR006675">
    <property type="entry name" value="HDIG_dom"/>
</dbReference>
<dbReference type="STRING" id="1397694.GCA_000702585_00389"/>
<feature type="transmembrane region" description="Helical" evidence="4">
    <location>
        <begin position="9"/>
        <end position="30"/>
    </location>
</feature>
<dbReference type="SMART" id="SM00471">
    <property type="entry name" value="HDc"/>
    <property type="match status" value="1"/>
</dbReference>